<evidence type="ECO:0000313" key="2">
    <source>
        <dbReference type="Proteomes" id="UP001560045"/>
    </source>
</evidence>
<dbReference type="RefSeq" id="WP_369205398.1">
    <property type="nucleotide sequence ID" value="NZ_JBFNXQ010000021.1"/>
</dbReference>
<keyword evidence="2" id="KW-1185">Reference proteome</keyword>
<proteinExistence type="predicted"/>
<dbReference type="EMBL" id="JBFNXQ010000021">
    <property type="protein sequence ID" value="MEX5718493.1"/>
    <property type="molecule type" value="Genomic_DNA"/>
</dbReference>
<dbReference type="Proteomes" id="UP001560045">
    <property type="component" value="Unassembled WGS sequence"/>
</dbReference>
<comment type="caution">
    <text evidence="1">The sequence shown here is derived from an EMBL/GenBank/DDBJ whole genome shotgun (WGS) entry which is preliminary data.</text>
</comment>
<reference evidence="1 2" key="1">
    <citation type="submission" date="2024-06" db="EMBL/GenBank/DDBJ databases">
        <title>Draft genome sequence of Geodermatophilus badlandi, a novel member of the Geodermatophilaceae isolated from badland sedimentary rocks in the Red desert, Wyoming, USA.</title>
        <authorList>
            <person name="Ben Tekaya S."/>
            <person name="Nouioui I."/>
            <person name="Flores G.M."/>
            <person name="Shaal M.N."/>
            <person name="Bredoire F."/>
            <person name="Basile F."/>
            <person name="Van Diepen L."/>
            <person name="Ward N.L."/>
        </authorList>
    </citation>
    <scope>NUCLEOTIDE SEQUENCE [LARGE SCALE GENOMIC DNA]</scope>
    <source>
        <strain evidence="1 2">WL48A</strain>
    </source>
</reference>
<accession>A0ABV3XD65</accession>
<gene>
    <name evidence="1" type="ORF">ABQ292_08980</name>
</gene>
<evidence type="ECO:0000313" key="1">
    <source>
        <dbReference type="EMBL" id="MEX5718493.1"/>
    </source>
</evidence>
<sequence length="81" mass="8447">MARPLAKFSVTVDDGHLAEMDAVAQALSASGMQVERVLGTLGLITGRAPVDARPTLLSIDGVTSVDELLRVQLPPPDAPVQ</sequence>
<organism evidence="1 2">
    <name type="scientific">Geodermatophilus maliterrae</name>
    <dbReference type="NCBI Taxonomy" id="3162531"/>
    <lineage>
        <taxon>Bacteria</taxon>
        <taxon>Bacillati</taxon>
        <taxon>Actinomycetota</taxon>
        <taxon>Actinomycetes</taxon>
        <taxon>Geodermatophilales</taxon>
        <taxon>Geodermatophilaceae</taxon>
        <taxon>Geodermatophilus</taxon>
    </lineage>
</organism>
<protein>
    <recommendedName>
        <fullName evidence="3">Ketohydroxyglutarate aldolase</fullName>
    </recommendedName>
</protein>
<name>A0ABV3XD65_9ACTN</name>
<evidence type="ECO:0008006" key="3">
    <source>
        <dbReference type="Google" id="ProtNLM"/>
    </source>
</evidence>